<dbReference type="OrthoDB" id="9098046at2"/>
<dbReference type="AlphaFoldDB" id="A0A228I3S7"/>
<protein>
    <submittedName>
        <fullName evidence="2">GNAT family N-acetyltransferase</fullName>
    </submittedName>
</protein>
<keyword evidence="2" id="KW-0808">Transferase</keyword>
<sequence length="118" mass="13249">MHVVVFRDRCERVIRIVFDDARATAVAYRDDEAIGALDLDDDGGDAVRSPSLTRLYVEPAYRRSGIAHTLLACASREFGRPIRIDAGARDWPDTPAWSTLCRCLEYEGLVVVRRAALR</sequence>
<comment type="caution">
    <text evidence="2">The sequence shown here is derived from an EMBL/GenBank/DDBJ whole genome shotgun (WGS) entry which is preliminary data.</text>
</comment>
<evidence type="ECO:0000313" key="3">
    <source>
        <dbReference type="Proteomes" id="UP000214600"/>
    </source>
</evidence>
<dbReference type="GO" id="GO:0016747">
    <property type="term" value="F:acyltransferase activity, transferring groups other than amino-acyl groups"/>
    <property type="evidence" value="ECO:0007669"/>
    <property type="project" value="InterPro"/>
</dbReference>
<dbReference type="InterPro" id="IPR016181">
    <property type="entry name" value="Acyl_CoA_acyltransferase"/>
</dbReference>
<feature type="domain" description="N-acetyltransferase" evidence="1">
    <location>
        <begin position="24"/>
        <end position="76"/>
    </location>
</feature>
<dbReference type="Proteomes" id="UP000214600">
    <property type="component" value="Unassembled WGS sequence"/>
</dbReference>
<evidence type="ECO:0000313" key="2">
    <source>
        <dbReference type="EMBL" id="OXI37077.1"/>
    </source>
</evidence>
<dbReference type="InterPro" id="IPR000182">
    <property type="entry name" value="GNAT_dom"/>
</dbReference>
<proteinExistence type="predicted"/>
<dbReference type="SUPFAM" id="SSF55729">
    <property type="entry name" value="Acyl-CoA N-acyltransferases (Nat)"/>
    <property type="match status" value="1"/>
</dbReference>
<reference evidence="3" key="1">
    <citation type="submission" date="2017-06" db="EMBL/GenBank/DDBJ databases">
        <authorList>
            <person name="LiPuma J."/>
            <person name="Spilker T."/>
        </authorList>
    </citation>
    <scope>NUCLEOTIDE SEQUENCE [LARGE SCALE GENOMIC DNA]</scope>
    <source>
        <strain evidence="3">AU17325</strain>
    </source>
</reference>
<name>A0A228I3S7_9BURK</name>
<evidence type="ECO:0000259" key="1">
    <source>
        <dbReference type="Pfam" id="PF13508"/>
    </source>
</evidence>
<dbReference type="EMBL" id="NKFA01000018">
    <property type="protein sequence ID" value="OXI37077.1"/>
    <property type="molecule type" value="Genomic_DNA"/>
</dbReference>
<accession>A0A228I3S7</accession>
<dbReference type="RefSeq" id="WP_089453266.1">
    <property type="nucleotide sequence ID" value="NZ_NKFA01000018.1"/>
</dbReference>
<gene>
    <name evidence="2" type="ORF">CFB84_30770</name>
</gene>
<dbReference type="Pfam" id="PF13508">
    <property type="entry name" value="Acetyltransf_7"/>
    <property type="match status" value="1"/>
</dbReference>
<organism evidence="2 3">
    <name type="scientific">Burkholderia aenigmatica</name>
    <dbReference type="NCBI Taxonomy" id="2015348"/>
    <lineage>
        <taxon>Bacteria</taxon>
        <taxon>Pseudomonadati</taxon>
        <taxon>Pseudomonadota</taxon>
        <taxon>Betaproteobacteria</taxon>
        <taxon>Burkholderiales</taxon>
        <taxon>Burkholderiaceae</taxon>
        <taxon>Burkholderia</taxon>
        <taxon>Burkholderia cepacia complex</taxon>
    </lineage>
</organism>
<dbReference type="Gene3D" id="3.40.630.30">
    <property type="match status" value="1"/>
</dbReference>
<reference evidence="2 3" key="2">
    <citation type="submission" date="2017-08" db="EMBL/GenBank/DDBJ databases">
        <title>WGS of novel Burkholderia cepaca complex species.</title>
        <authorList>
            <person name="Lipuma J."/>
            <person name="Spilker T."/>
        </authorList>
    </citation>
    <scope>NUCLEOTIDE SEQUENCE [LARGE SCALE GENOMIC DNA]</scope>
    <source>
        <strain evidence="2 3">AU17325</strain>
    </source>
</reference>